<name>A0A1I6SAI9_9SPHI</name>
<keyword evidence="3" id="KW-1185">Reference proteome</keyword>
<proteinExistence type="predicted"/>
<organism evidence="2 3">
    <name type="scientific">Sphingobacterium wenxiniae</name>
    <dbReference type="NCBI Taxonomy" id="683125"/>
    <lineage>
        <taxon>Bacteria</taxon>
        <taxon>Pseudomonadati</taxon>
        <taxon>Bacteroidota</taxon>
        <taxon>Sphingobacteriia</taxon>
        <taxon>Sphingobacteriales</taxon>
        <taxon>Sphingobacteriaceae</taxon>
        <taxon>Sphingobacterium</taxon>
    </lineage>
</organism>
<dbReference type="RefSeq" id="WP_093365016.1">
    <property type="nucleotide sequence ID" value="NZ_FOZZ01000004.1"/>
</dbReference>
<dbReference type="EMBL" id="FOZZ01000004">
    <property type="protein sequence ID" value="SFS73937.1"/>
    <property type="molecule type" value="Genomic_DNA"/>
</dbReference>
<dbReference type="Proteomes" id="UP000198785">
    <property type="component" value="Unassembled WGS sequence"/>
</dbReference>
<evidence type="ECO:0000256" key="1">
    <source>
        <dbReference type="SAM" id="SignalP"/>
    </source>
</evidence>
<dbReference type="Pfam" id="PF16153">
    <property type="entry name" value="DUF4861"/>
    <property type="match status" value="1"/>
</dbReference>
<dbReference type="STRING" id="683125.SAMN05660206_104190"/>
<reference evidence="2 3" key="1">
    <citation type="submission" date="2016-10" db="EMBL/GenBank/DDBJ databases">
        <authorList>
            <person name="de Groot N.N."/>
        </authorList>
    </citation>
    <scope>NUCLEOTIDE SEQUENCE [LARGE SCALE GENOMIC DNA]</scope>
    <source>
        <strain evidence="2 3">DSM 22789</strain>
    </source>
</reference>
<dbReference type="AlphaFoldDB" id="A0A1I6SAI9"/>
<evidence type="ECO:0000313" key="2">
    <source>
        <dbReference type="EMBL" id="SFS73937.1"/>
    </source>
</evidence>
<accession>A0A1I6SAI9</accession>
<gene>
    <name evidence="2" type="ORF">SAMN05660206_104190</name>
</gene>
<feature type="chain" id="PRO_5011688274" description="DUF4861 domain-containing protein" evidence="1">
    <location>
        <begin position="21"/>
        <end position="373"/>
    </location>
</feature>
<evidence type="ECO:0000313" key="3">
    <source>
        <dbReference type="Proteomes" id="UP000198785"/>
    </source>
</evidence>
<feature type="signal peptide" evidence="1">
    <location>
        <begin position="1"/>
        <end position="20"/>
    </location>
</feature>
<evidence type="ECO:0008006" key="4">
    <source>
        <dbReference type="Google" id="ProtNLM"/>
    </source>
</evidence>
<dbReference type="OrthoDB" id="9800230at2"/>
<sequence length="373" mass="42149">MKKLLVIACLIGGSISPLLAQKTIHVQNPLDENRIELIEIPFAKFSRHFGVDTIFTVKDKTTGTTYIHQLEKLGTGVPQNVLIQVPVTANGKLQLVVTADKPEVYPSKAFARYVPERKDDFAWENDVVAFRAYGKALEGTSEDAQGFDFWSKRTNDLVVNKWYKTDDYHRDHGEGLDYYSVGQTLGMGDMALYFDNQITYTKHYRQYEVLDNGPLRTTFKLIFEQQDFAGQTISLSKTISLDAGQQFNKVVVELNGQPSKTTPIVIGLVKRGESNPQYDYDHSDSSLAYWEPNIQNHGHTGTAVIIPRGKVTFIPNDVKQFLLHTTLVNGKPFTYYNGATWDRAGKITSADAWEDFVEDKAEQIKKPLKVKLK</sequence>
<keyword evidence="1" id="KW-0732">Signal</keyword>
<protein>
    <recommendedName>
        <fullName evidence="4">DUF4861 domain-containing protein</fullName>
    </recommendedName>
</protein>
<dbReference type="InterPro" id="IPR032342">
    <property type="entry name" value="DUF4861"/>
</dbReference>